<dbReference type="InterPro" id="IPR002942">
    <property type="entry name" value="S4_RNA-bd"/>
</dbReference>
<name>A0A1D2L4C4_BROTH</name>
<dbReference type="InterPro" id="IPR018496">
    <property type="entry name" value="PsdUridine_synth_RsuA/RluB_CS"/>
</dbReference>
<dbReference type="Proteomes" id="UP000270190">
    <property type="component" value="Unassembled WGS sequence"/>
</dbReference>
<keyword evidence="2 4" id="KW-0694">RNA-binding</keyword>
<protein>
    <recommendedName>
        <fullName evidence="5">Pseudouridine synthase</fullName>
        <ecNumber evidence="5">5.4.99.-</ecNumber>
    </recommendedName>
</protein>
<evidence type="ECO:0000313" key="9">
    <source>
        <dbReference type="Proteomes" id="UP000243591"/>
    </source>
</evidence>
<dbReference type="InterPro" id="IPR020103">
    <property type="entry name" value="PsdUridine_synth_cat_dom_sf"/>
</dbReference>
<evidence type="ECO:0000259" key="6">
    <source>
        <dbReference type="SMART" id="SM00363"/>
    </source>
</evidence>
<proteinExistence type="inferred from homology"/>
<evidence type="ECO:0000313" key="8">
    <source>
        <dbReference type="EMBL" id="SPP30668.1"/>
    </source>
</evidence>
<dbReference type="AlphaFoldDB" id="A0A1D2L4C4"/>
<dbReference type="InterPro" id="IPR050343">
    <property type="entry name" value="RsuA_PseudoU_synthase"/>
</dbReference>
<dbReference type="PROSITE" id="PS50889">
    <property type="entry name" value="S4"/>
    <property type="match status" value="1"/>
</dbReference>
<dbReference type="PANTHER" id="PTHR47683:SF4">
    <property type="entry name" value="PSEUDOURIDINE SYNTHASE"/>
    <property type="match status" value="1"/>
</dbReference>
<keyword evidence="9" id="KW-1185">Reference proteome</keyword>
<dbReference type="FunFam" id="3.30.70.1560:FF:000001">
    <property type="entry name" value="Pseudouridine synthase"/>
    <property type="match status" value="1"/>
</dbReference>
<evidence type="ECO:0000313" key="10">
    <source>
        <dbReference type="Proteomes" id="UP000270190"/>
    </source>
</evidence>
<dbReference type="InterPro" id="IPR006145">
    <property type="entry name" value="PsdUridine_synth_RsuA/RluA"/>
</dbReference>
<dbReference type="GO" id="GO:0120159">
    <property type="term" value="F:rRNA pseudouridine synthase activity"/>
    <property type="evidence" value="ECO:0007669"/>
    <property type="project" value="UniProtKB-ARBA"/>
</dbReference>
<dbReference type="GeneID" id="66536291"/>
<dbReference type="PANTHER" id="PTHR47683">
    <property type="entry name" value="PSEUDOURIDINE SYNTHASE FAMILY PROTEIN-RELATED"/>
    <property type="match status" value="1"/>
</dbReference>
<dbReference type="Pfam" id="PF00849">
    <property type="entry name" value="PseudoU_synth_2"/>
    <property type="match status" value="1"/>
</dbReference>
<dbReference type="InterPro" id="IPR020094">
    <property type="entry name" value="TruA/RsuA/RluB/E/F_N"/>
</dbReference>
<accession>A0A1D2L4C4</accession>
<organism evidence="7 9">
    <name type="scientific">Brochothrix thermosphacta</name>
    <name type="common">Microbacterium thermosphactum</name>
    <dbReference type="NCBI Taxonomy" id="2756"/>
    <lineage>
        <taxon>Bacteria</taxon>
        <taxon>Bacillati</taxon>
        <taxon>Bacillota</taxon>
        <taxon>Bacilli</taxon>
        <taxon>Bacillales</taxon>
        <taxon>Listeriaceae</taxon>
        <taxon>Brochothrix</taxon>
    </lineage>
</organism>
<dbReference type="Pfam" id="PF01479">
    <property type="entry name" value="S4"/>
    <property type="match status" value="1"/>
</dbReference>
<dbReference type="Gene3D" id="3.10.290.10">
    <property type="entry name" value="RNA-binding S4 domain"/>
    <property type="match status" value="1"/>
</dbReference>
<dbReference type="EMBL" id="CP023483">
    <property type="protein sequence ID" value="ATF26944.1"/>
    <property type="molecule type" value="Genomic_DNA"/>
</dbReference>
<gene>
    <name evidence="8" type="ORF">BTBSAS_80008</name>
    <name evidence="7" type="ORF">CNY62_11565</name>
</gene>
<evidence type="ECO:0000313" key="7">
    <source>
        <dbReference type="EMBL" id="ATF26944.1"/>
    </source>
</evidence>
<dbReference type="Gene3D" id="3.30.70.1560">
    <property type="entry name" value="Alpha-L RNA-binding motif"/>
    <property type="match status" value="1"/>
</dbReference>
<dbReference type="EC" id="5.4.99.-" evidence="5"/>
<evidence type="ECO:0000256" key="2">
    <source>
        <dbReference type="ARBA" id="ARBA00022884"/>
    </source>
</evidence>
<dbReference type="CDD" id="cd02553">
    <property type="entry name" value="PseudoU_synth_RsuA"/>
    <property type="match status" value="1"/>
</dbReference>
<dbReference type="InterPro" id="IPR000748">
    <property type="entry name" value="PsdUridine_synth_RsuA/RluB/E/F"/>
</dbReference>
<dbReference type="Gene3D" id="3.30.70.580">
    <property type="entry name" value="Pseudouridine synthase I, catalytic domain, N-terminal subdomain"/>
    <property type="match status" value="1"/>
</dbReference>
<dbReference type="KEGG" id="bths:CNY62_11565"/>
<dbReference type="STRING" id="2756.BFR44_04520"/>
<dbReference type="CDD" id="cd00165">
    <property type="entry name" value="S4"/>
    <property type="match status" value="1"/>
</dbReference>
<dbReference type="RefSeq" id="WP_029092466.1">
    <property type="nucleotide sequence ID" value="NZ_CBCPIX010000002.1"/>
</dbReference>
<reference evidence="8" key="3">
    <citation type="submission" date="2018-04" db="EMBL/GenBank/DDBJ databases">
        <authorList>
            <person name="Go L.Y."/>
            <person name="Mitchell J.A."/>
        </authorList>
    </citation>
    <scope>NUCLEOTIDE SEQUENCE</scope>
    <source>
        <strain evidence="8">BSAS1 3</strain>
    </source>
</reference>
<dbReference type="SMART" id="SM00363">
    <property type="entry name" value="S4"/>
    <property type="match status" value="1"/>
</dbReference>
<dbReference type="GO" id="GO:0005829">
    <property type="term" value="C:cytosol"/>
    <property type="evidence" value="ECO:0007669"/>
    <property type="project" value="UniProtKB-ARBA"/>
</dbReference>
<dbReference type="NCBIfam" id="TIGR00093">
    <property type="entry name" value="pseudouridine synthase"/>
    <property type="match status" value="1"/>
</dbReference>
<keyword evidence="3 5" id="KW-0413">Isomerase</keyword>
<dbReference type="InterPro" id="IPR036986">
    <property type="entry name" value="S4_RNA-bd_sf"/>
</dbReference>
<evidence type="ECO:0000256" key="5">
    <source>
        <dbReference type="RuleBase" id="RU003887"/>
    </source>
</evidence>
<reference evidence="10" key="2">
    <citation type="submission" date="2018-04" db="EMBL/GenBank/DDBJ databases">
        <authorList>
            <person name="Illikoud N."/>
        </authorList>
    </citation>
    <scope>NUCLEOTIDE SEQUENCE [LARGE SCALE GENOMIC DNA]</scope>
</reference>
<dbReference type="InterPro" id="IPR042092">
    <property type="entry name" value="PsdUridine_s_RsuA/RluB/E/F_cat"/>
</dbReference>
<dbReference type="GO" id="GO:0003723">
    <property type="term" value="F:RNA binding"/>
    <property type="evidence" value="ECO:0007669"/>
    <property type="project" value="UniProtKB-KW"/>
</dbReference>
<dbReference type="Proteomes" id="UP000243591">
    <property type="component" value="Chromosome"/>
</dbReference>
<reference evidence="7 9" key="1">
    <citation type="submission" date="2017-09" db="EMBL/GenBank/DDBJ databases">
        <title>Complete Genome Sequences of Two Strains of the Meat Spoilage Bacterium Brochothrix thermosphacta Isolated from Ground Chicken.</title>
        <authorList>
            <person name="Paoli G.C."/>
            <person name="Wijey C."/>
            <person name="Chen C.-Y."/>
            <person name="Nguyen L."/>
            <person name="Yan X."/>
            <person name="Irwin P.L."/>
        </authorList>
    </citation>
    <scope>NUCLEOTIDE SEQUENCE [LARGE SCALE GENOMIC DNA]</scope>
    <source>
        <strain evidence="7 9">BI</strain>
    </source>
</reference>
<evidence type="ECO:0000256" key="3">
    <source>
        <dbReference type="ARBA" id="ARBA00023235"/>
    </source>
</evidence>
<sequence length="238" mass="27150">MRLDKWLNDLKICSRRESGKYIKQHRIVVNDVVMTNGKQHISPETDTITIDGEARRSYERDLYYIMHKPAGVVTATTDRMHETVIDLIADEDNRKDLFPVGRLDKDTEGLLVITNDGPLAHRLLSPKKHIEKVYYAQIDGEVTAADVKTFEEGVVINEEFTAQPAKLNVLTSGEGVSEVEITVYEGKFHQVKRMFIAVEKEVTYLKRIKMGGFDLPADLELGEYRHLTAEEMDQLEGK</sequence>
<dbReference type="PROSITE" id="PS01149">
    <property type="entry name" value="PSI_RSU"/>
    <property type="match status" value="1"/>
</dbReference>
<dbReference type="OrthoDB" id="9807213at2"/>
<evidence type="ECO:0000256" key="4">
    <source>
        <dbReference type="PROSITE-ProRule" id="PRU00182"/>
    </source>
</evidence>
<comment type="similarity">
    <text evidence="1 5">Belongs to the pseudouridine synthase RsuA family.</text>
</comment>
<dbReference type="SUPFAM" id="SSF55174">
    <property type="entry name" value="Alpha-L RNA-binding motif"/>
    <property type="match status" value="1"/>
</dbReference>
<evidence type="ECO:0000256" key="1">
    <source>
        <dbReference type="ARBA" id="ARBA00008348"/>
    </source>
</evidence>
<feature type="domain" description="RNA-binding S4" evidence="6">
    <location>
        <begin position="1"/>
        <end position="59"/>
    </location>
</feature>
<dbReference type="GO" id="GO:0000455">
    <property type="term" value="P:enzyme-directed rRNA pseudouridine synthesis"/>
    <property type="evidence" value="ECO:0007669"/>
    <property type="project" value="UniProtKB-ARBA"/>
</dbReference>
<dbReference type="SUPFAM" id="SSF55120">
    <property type="entry name" value="Pseudouridine synthase"/>
    <property type="match status" value="1"/>
</dbReference>
<dbReference type="EMBL" id="OUNC01000078">
    <property type="protein sequence ID" value="SPP30668.1"/>
    <property type="molecule type" value="Genomic_DNA"/>
</dbReference>